<reference evidence="12 13" key="1">
    <citation type="journal article" date="2016" name="Nat. Commun.">
        <title>Thousands of microbial genomes shed light on interconnected biogeochemical processes in an aquifer system.</title>
        <authorList>
            <person name="Anantharaman K."/>
            <person name="Brown C.T."/>
            <person name="Hug L.A."/>
            <person name="Sharon I."/>
            <person name="Castelle C.J."/>
            <person name="Probst A.J."/>
            <person name="Thomas B.C."/>
            <person name="Singh A."/>
            <person name="Wilkins M.J."/>
            <person name="Karaoz U."/>
            <person name="Brodie E.L."/>
            <person name="Williams K.H."/>
            <person name="Hubbard S.S."/>
            <person name="Banfield J.F."/>
        </authorList>
    </citation>
    <scope>NUCLEOTIDE SEQUENCE [LARGE SCALE GENOMIC DNA]</scope>
</reference>
<dbReference type="GO" id="GO:0030976">
    <property type="term" value="F:thiamine pyrophosphate binding"/>
    <property type="evidence" value="ECO:0007669"/>
    <property type="project" value="TreeGrafter"/>
</dbReference>
<dbReference type="STRING" id="1802694.A2918_03160"/>
<keyword evidence="7" id="KW-0808">Transferase</keyword>
<dbReference type="Proteomes" id="UP000178227">
    <property type="component" value="Unassembled WGS sequence"/>
</dbReference>
<comment type="cofactor">
    <cofactor evidence="1">
        <name>Ca(2+)</name>
        <dbReference type="ChEBI" id="CHEBI:29108"/>
    </cofactor>
</comment>
<comment type="similarity">
    <text evidence="5">Belongs to the transketolase family.</text>
</comment>
<evidence type="ECO:0000256" key="9">
    <source>
        <dbReference type="ARBA" id="ARBA00022837"/>
    </source>
</evidence>
<dbReference type="SUPFAM" id="SSF52518">
    <property type="entry name" value="Thiamin diphosphate-binding fold (THDP-binding)"/>
    <property type="match status" value="2"/>
</dbReference>
<evidence type="ECO:0000256" key="10">
    <source>
        <dbReference type="ARBA" id="ARBA00022842"/>
    </source>
</evidence>
<evidence type="ECO:0000256" key="4">
    <source>
        <dbReference type="ARBA" id="ARBA00001964"/>
    </source>
</evidence>
<dbReference type="InterPro" id="IPR033248">
    <property type="entry name" value="Transketolase_C"/>
</dbReference>
<dbReference type="InterPro" id="IPR051424">
    <property type="entry name" value="Transketolase-like"/>
</dbReference>
<evidence type="ECO:0000256" key="2">
    <source>
        <dbReference type="ARBA" id="ARBA00001936"/>
    </source>
</evidence>
<dbReference type="Gene3D" id="3.40.50.920">
    <property type="match status" value="1"/>
</dbReference>
<keyword evidence="8" id="KW-0479">Metal-binding</keyword>
<comment type="subunit">
    <text evidence="6">Homodimer.</text>
</comment>
<evidence type="ECO:0000256" key="8">
    <source>
        <dbReference type="ARBA" id="ARBA00022723"/>
    </source>
</evidence>
<evidence type="ECO:0000313" key="13">
    <source>
        <dbReference type="Proteomes" id="UP000178227"/>
    </source>
</evidence>
<keyword evidence="9" id="KW-0106">Calcium</keyword>
<dbReference type="PANTHER" id="PTHR43195">
    <property type="entry name" value="TRANSKETOLASE"/>
    <property type="match status" value="1"/>
</dbReference>
<dbReference type="InterPro" id="IPR005475">
    <property type="entry name" value="Transketolase-like_Pyr-bd"/>
</dbReference>
<dbReference type="EMBL" id="MGKI01000014">
    <property type="protein sequence ID" value="OGN22132.1"/>
    <property type="molecule type" value="Genomic_DNA"/>
</dbReference>
<evidence type="ECO:0000256" key="3">
    <source>
        <dbReference type="ARBA" id="ARBA00001946"/>
    </source>
</evidence>
<feature type="domain" description="Transketolase-like pyrimidine-binding" evidence="11">
    <location>
        <begin position="299"/>
        <end position="462"/>
    </location>
</feature>
<proteinExistence type="inferred from homology"/>
<evidence type="ECO:0000256" key="5">
    <source>
        <dbReference type="ARBA" id="ARBA00007131"/>
    </source>
</evidence>
<dbReference type="CDD" id="cd07033">
    <property type="entry name" value="TPP_PYR_DXS_TK_like"/>
    <property type="match status" value="1"/>
</dbReference>
<dbReference type="Pfam" id="PF02779">
    <property type="entry name" value="Transket_pyr"/>
    <property type="match status" value="1"/>
</dbReference>
<evidence type="ECO:0000256" key="7">
    <source>
        <dbReference type="ARBA" id="ARBA00022679"/>
    </source>
</evidence>
<organism evidence="12 13">
    <name type="scientific">Candidatus Yanofskybacteria bacterium RIFCSPLOWO2_01_FULL_42_49</name>
    <dbReference type="NCBI Taxonomy" id="1802694"/>
    <lineage>
        <taxon>Bacteria</taxon>
        <taxon>Candidatus Yanofskyibacteriota</taxon>
    </lineage>
</organism>
<gene>
    <name evidence="12" type="ORF">A2918_03160</name>
</gene>
<comment type="cofactor">
    <cofactor evidence="2">
        <name>Mn(2+)</name>
        <dbReference type="ChEBI" id="CHEBI:29035"/>
    </cofactor>
</comment>
<dbReference type="GO" id="GO:0004802">
    <property type="term" value="F:transketolase activity"/>
    <property type="evidence" value="ECO:0007669"/>
    <property type="project" value="TreeGrafter"/>
</dbReference>
<dbReference type="InterPro" id="IPR029061">
    <property type="entry name" value="THDP-binding"/>
</dbReference>
<dbReference type="SUPFAM" id="SSF52922">
    <property type="entry name" value="TK C-terminal domain-like"/>
    <property type="match status" value="1"/>
</dbReference>
<protein>
    <recommendedName>
        <fullName evidence="11">Transketolase-like pyrimidine-binding domain-containing protein</fullName>
    </recommendedName>
</protein>
<evidence type="ECO:0000313" key="12">
    <source>
        <dbReference type="EMBL" id="OGN22132.1"/>
    </source>
</evidence>
<dbReference type="InterPro" id="IPR005474">
    <property type="entry name" value="Transketolase_N"/>
</dbReference>
<comment type="cofactor">
    <cofactor evidence="4">
        <name>thiamine diphosphate</name>
        <dbReference type="ChEBI" id="CHEBI:58937"/>
    </cofactor>
</comment>
<dbReference type="Gene3D" id="3.40.50.970">
    <property type="match status" value="2"/>
</dbReference>
<sequence length="611" mass="67817">MNDYSELKKKALWVRQTVAKMAVNKGFGHMTTGFSLAELFVALYHGKILRYNPTDPTWSEQDRFILSEGQAAIGLYPVLADVGFFSHKELENFAGKDSILGVHSEPHTPGIQILTGSLGHGLPIATGRALVAKNEKSDWLVMCLTGDGELCEGSNWEAMITASTLLMNRLVLVVNRNHLFTIGRNDSRETQLDIYLDPVEDKLRAFGFETRVIDGHSFQEIFSAFNDVRYRTDPRPLAILAETVKGKGGFMADQRLWHNRTPNNEEVKQLERDLGVVLGSSNPKPNYQIEATDQPMKVSSIRDEFFETLFPIFKNNKKNVIVSADDGGLKLFQFADLPGQFVNVGIAEEQMIGMSAGLALEGYRPYALAIAPFTSFRCQEFVKLNMCAMNLPIVLIGVGAGLSYSVMGPTHHAIGSIASLKIWPNLTIFQPADAVTGRALASYADGFKKPLYLSFDRKDVPDIYSPDNLPDLDKGFGVVKTGTDVYILATGVTVFPALDVANRLGDLWGLDVGVVDVFRLKPIDINILTDKKIWPVDKIVTYEEDYLTSGLGGSVAEMFADLNIKKRLLRIGLPGSFIFDLGGRDVIWERNKLDVDSVVERIGNWFGYFYC</sequence>
<dbReference type="Pfam" id="PF00456">
    <property type="entry name" value="Transketolase_N"/>
    <property type="match status" value="1"/>
</dbReference>
<comment type="cofactor">
    <cofactor evidence="3">
        <name>Mg(2+)</name>
        <dbReference type="ChEBI" id="CHEBI:18420"/>
    </cofactor>
</comment>
<name>A0A1F8G9T8_9BACT</name>
<keyword evidence="10" id="KW-0460">Magnesium</keyword>
<evidence type="ECO:0000256" key="1">
    <source>
        <dbReference type="ARBA" id="ARBA00001913"/>
    </source>
</evidence>
<dbReference type="PANTHER" id="PTHR43195:SF1">
    <property type="entry name" value="FI06132P-RELATED"/>
    <property type="match status" value="1"/>
</dbReference>
<dbReference type="GO" id="GO:0005737">
    <property type="term" value="C:cytoplasm"/>
    <property type="evidence" value="ECO:0007669"/>
    <property type="project" value="UniProtKB-ARBA"/>
</dbReference>
<comment type="caution">
    <text evidence="12">The sequence shown here is derived from an EMBL/GenBank/DDBJ whole genome shotgun (WGS) entry which is preliminary data.</text>
</comment>
<dbReference type="SMART" id="SM00861">
    <property type="entry name" value="Transket_pyr"/>
    <property type="match status" value="1"/>
</dbReference>
<evidence type="ECO:0000256" key="6">
    <source>
        <dbReference type="ARBA" id="ARBA00011738"/>
    </source>
</evidence>
<accession>A0A1F8G9T8</accession>
<dbReference type="AlphaFoldDB" id="A0A1F8G9T8"/>
<dbReference type="InterPro" id="IPR009014">
    <property type="entry name" value="Transketo_C/PFOR_II"/>
</dbReference>
<evidence type="ECO:0000259" key="11">
    <source>
        <dbReference type="SMART" id="SM00861"/>
    </source>
</evidence>
<dbReference type="Pfam" id="PF02780">
    <property type="entry name" value="Transketolase_C"/>
    <property type="match status" value="1"/>
</dbReference>
<dbReference type="GO" id="GO:0046872">
    <property type="term" value="F:metal ion binding"/>
    <property type="evidence" value="ECO:0007669"/>
    <property type="project" value="UniProtKB-KW"/>
</dbReference>